<comment type="caution">
    <text evidence="2">The sequence shown here is derived from an EMBL/GenBank/DDBJ whole genome shotgun (WGS) entry which is preliminary data.</text>
</comment>
<keyword evidence="3" id="KW-1185">Reference proteome</keyword>
<dbReference type="PROSITE" id="PS50943">
    <property type="entry name" value="HTH_CROC1"/>
    <property type="match status" value="1"/>
</dbReference>
<dbReference type="Gene3D" id="1.10.260.40">
    <property type="entry name" value="lambda repressor-like DNA-binding domains"/>
    <property type="match status" value="1"/>
</dbReference>
<proteinExistence type="predicted"/>
<sequence>MALAGAGTLTGGAYSEGRVAGYVFKLIRESLRHTQSRLAEELGVAVATVQGWESGRRPLMAISAGQFLALQAILRRLGASSSALEALGLGVEADLFIGEALNTQHAAVDPTRHLLSSWVITRPFTEIIAWLVSGKEPNNLADLRGRNTRRGPVAARPTLSIDECGHVLTHIRTVAERADRTSPRGQLLARQAYYLLGFDGEPETAQWLTDMYRNDRRLVPPRRGWSESWPLARSTASALTRLGDPEPMRRFISERLTDQAGEVANLNYWAFWVGDLIGHQSSDAFIQTTPVDSWHGAQLTRHLLDRLHGNIGFLELNIHTLWSLIQIRPDIIRDPATANELAEKIAQLLDENLVSTETRRELEALRFGVAVAARR</sequence>
<dbReference type="CDD" id="cd00093">
    <property type="entry name" value="HTH_XRE"/>
    <property type="match status" value="1"/>
</dbReference>
<organism evidence="2 3">
    <name type="scientific">Thermomonospora umbrina</name>
    <dbReference type="NCBI Taxonomy" id="111806"/>
    <lineage>
        <taxon>Bacteria</taxon>
        <taxon>Bacillati</taxon>
        <taxon>Actinomycetota</taxon>
        <taxon>Actinomycetes</taxon>
        <taxon>Streptosporangiales</taxon>
        <taxon>Thermomonosporaceae</taxon>
        <taxon>Thermomonospora</taxon>
    </lineage>
</organism>
<dbReference type="SUPFAM" id="SSF47413">
    <property type="entry name" value="lambda repressor-like DNA-binding domains"/>
    <property type="match status" value="1"/>
</dbReference>
<evidence type="ECO:0000313" key="3">
    <source>
        <dbReference type="Proteomes" id="UP000256661"/>
    </source>
</evidence>
<dbReference type="GO" id="GO:0003677">
    <property type="term" value="F:DNA binding"/>
    <property type="evidence" value="ECO:0007669"/>
    <property type="project" value="InterPro"/>
</dbReference>
<dbReference type="SMART" id="SM00530">
    <property type="entry name" value="HTH_XRE"/>
    <property type="match status" value="1"/>
</dbReference>
<protein>
    <submittedName>
        <fullName evidence="2">Helix-turn-helix protein</fullName>
    </submittedName>
</protein>
<evidence type="ECO:0000259" key="1">
    <source>
        <dbReference type="PROSITE" id="PS50943"/>
    </source>
</evidence>
<gene>
    <name evidence="2" type="ORF">DFJ69_4491</name>
</gene>
<dbReference type="InterPro" id="IPR010982">
    <property type="entry name" value="Lambda_DNA-bd_dom_sf"/>
</dbReference>
<dbReference type="AlphaFoldDB" id="A0A3D9SSR7"/>
<dbReference type="EMBL" id="QTTT01000001">
    <property type="protein sequence ID" value="REE98992.1"/>
    <property type="molecule type" value="Genomic_DNA"/>
</dbReference>
<evidence type="ECO:0000313" key="2">
    <source>
        <dbReference type="EMBL" id="REE98992.1"/>
    </source>
</evidence>
<dbReference type="RefSeq" id="WP_116024369.1">
    <property type="nucleotide sequence ID" value="NZ_QTTT01000001.1"/>
</dbReference>
<dbReference type="OrthoDB" id="4509586at2"/>
<name>A0A3D9SSR7_9ACTN</name>
<dbReference type="InterPro" id="IPR001387">
    <property type="entry name" value="Cro/C1-type_HTH"/>
</dbReference>
<reference evidence="2 3" key="1">
    <citation type="submission" date="2018-08" db="EMBL/GenBank/DDBJ databases">
        <title>Sequencing the genomes of 1000 actinobacteria strains.</title>
        <authorList>
            <person name="Klenk H.-P."/>
        </authorList>
    </citation>
    <scope>NUCLEOTIDE SEQUENCE [LARGE SCALE GENOMIC DNA]</scope>
    <source>
        <strain evidence="2 3">DSM 43927</strain>
    </source>
</reference>
<dbReference type="Pfam" id="PF01381">
    <property type="entry name" value="HTH_3"/>
    <property type="match status" value="1"/>
</dbReference>
<accession>A0A3D9SSR7</accession>
<dbReference type="Proteomes" id="UP000256661">
    <property type="component" value="Unassembled WGS sequence"/>
</dbReference>
<feature type="domain" description="HTH cro/C1-type" evidence="1">
    <location>
        <begin position="24"/>
        <end position="84"/>
    </location>
</feature>